<evidence type="ECO:0000313" key="4">
    <source>
        <dbReference type="Proteomes" id="UP000033354"/>
    </source>
</evidence>
<evidence type="ECO:0000313" key="3">
    <source>
        <dbReference type="EMBL" id="KJX37665.1"/>
    </source>
</evidence>
<keyword evidence="4" id="KW-1185">Reference proteome</keyword>
<dbReference type="RefSeq" id="WP_032644570.1">
    <property type="nucleotide sequence ID" value="NZ_CP043318.1"/>
</dbReference>
<evidence type="ECO:0000256" key="1">
    <source>
        <dbReference type="SAM" id="Phobius"/>
    </source>
</evidence>
<dbReference type="GeneID" id="63144472"/>
<dbReference type="PROSITE" id="PS51257">
    <property type="entry name" value="PROKAR_LIPOPROTEIN"/>
    <property type="match status" value="1"/>
</dbReference>
<keyword evidence="1" id="KW-0812">Transmembrane</keyword>
<dbReference type="Pfam" id="PF25319">
    <property type="entry name" value="HofO"/>
    <property type="match status" value="1"/>
</dbReference>
<proteinExistence type="predicted"/>
<dbReference type="Proteomes" id="UP000033354">
    <property type="component" value="Unassembled WGS sequence"/>
</dbReference>
<gene>
    <name evidence="3" type="ORF">SG71_05820</name>
</gene>
<organism evidence="3 4">
    <name type="scientific">Enterobacter chengduensis</name>
    <dbReference type="NCBI Taxonomy" id="2494701"/>
    <lineage>
        <taxon>Bacteria</taxon>
        <taxon>Pseudomonadati</taxon>
        <taxon>Pseudomonadota</taxon>
        <taxon>Gammaproteobacteria</taxon>
        <taxon>Enterobacterales</taxon>
        <taxon>Enterobacteriaceae</taxon>
        <taxon>Enterobacter</taxon>
        <taxon>Enterobacter cloacae complex</taxon>
    </lineage>
</organism>
<sequence>MDALLERWCESRPWGRVLFWCLGSLLAGLAACGTLLRPVDRQCAELERQLMENVRANAALWPAVRQMPFRSETAVARVRMPFSPLDFQGDDAALVHWKPLQNGGELILDLEWKALPALFSRLAQRDVQIVAFTIAPQGTALRLRLELEHAK</sequence>
<dbReference type="AlphaFoldDB" id="A0AAW3HL84"/>
<keyword evidence="1" id="KW-0472">Membrane</keyword>
<evidence type="ECO:0000259" key="2">
    <source>
        <dbReference type="Pfam" id="PF25319"/>
    </source>
</evidence>
<feature type="transmembrane region" description="Helical" evidence="1">
    <location>
        <begin position="17"/>
        <end position="36"/>
    </location>
</feature>
<accession>A0AAW3HL84</accession>
<name>A0AAW3HL84_9ENTR</name>
<comment type="caution">
    <text evidence="3">The sequence shown here is derived from an EMBL/GenBank/DDBJ whole genome shotgun (WGS) entry which is preliminary data.</text>
</comment>
<feature type="domain" description="DNA utilization protein HofO C-terminal" evidence="2">
    <location>
        <begin position="82"/>
        <end position="150"/>
    </location>
</feature>
<dbReference type="InterPro" id="IPR057522">
    <property type="entry name" value="HofO_C"/>
</dbReference>
<dbReference type="EMBL" id="JZKT01000008">
    <property type="protein sequence ID" value="KJX37665.1"/>
    <property type="molecule type" value="Genomic_DNA"/>
</dbReference>
<protein>
    <submittedName>
        <fullName evidence="3">HofO</fullName>
    </submittedName>
</protein>
<keyword evidence="1" id="KW-1133">Transmembrane helix</keyword>
<reference evidence="3 4" key="1">
    <citation type="submission" date="2015-02" db="EMBL/GenBank/DDBJ databases">
        <authorList>
            <person name="Adams M."/>
            <person name="Sutton G."/>
            <person name="Nelson K."/>
            <person name="Bonomo R."/>
            <person name="McCorrison J."/>
            <person name="Sanka R."/>
            <person name="Brinkac L."/>
            <person name="Nierman W."/>
        </authorList>
    </citation>
    <scope>NUCLEOTIDE SEQUENCE [LARGE SCALE GENOMIC DNA]</scope>
    <source>
        <strain evidence="3 4">CIDEIMsCOL9</strain>
    </source>
</reference>